<evidence type="ECO:0000313" key="2">
    <source>
        <dbReference type="EMBL" id="MPC40342.1"/>
    </source>
</evidence>
<comment type="caution">
    <text evidence="2">The sequence shown here is derived from an EMBL/GenBank/DDBJ whole genome shotgun (WGS) entry which is preliminary data.</text>
</comment>
<proteinExistence type="predicted"/>
<gene>
    <name evidence="2" type="ORF">E2C01_033898</name>
</gene>
<reference evidence="2 3" key="1">
    <citation type="submission" date="2019-05" db="EMBL/GenBank/DDBJ databases">
        <title>Another draft genome of Portunus trituberculatus and its Hox gene families provides insights of decapod evolution.</title>
        <authorList>
            <person name="Jeong J.-H."/>
            <person name="Song I."/>
            <person name="Kim S."/>
            <person name="Choi T."/>
            <person name="Kim D."/>
            <person name="Ryu S."/>
            <person name="Kim W."/>
        </authorList>
    </citation>
    <scope>NUCLEOTIDE SEQUENCE [LARGE SCALE GENOMIC DNA]</scope>
    <source>
        <tissue evidence="2">Muscle</tissue>
    </source>
</reference>
<dbReference type="EMBL" id="VSRR010004660">
    <property type="protein sequence ID" value="MPC40342.1"/>
    <property type="molecule type" value="Genomic_DNA"/>
</dbReference>
<feature type="compositionally biased region" description="Polar residues" evidence="1">
    <location>
        <begin position="18"/>
        <end position="31"/>
    </location>
</feature>
<organism evidence="2 3">
    <name type="scientific">Portunus trituberculatus</name>
    <name type="common">Swimming crab</name>
    <name type="synonym">Neptunus trituberculatus</name>
    <dbReference type="NCBI Taxonomy" id="210409"/>
    <lineage>
        <taxon>Eukaryota</taxon>
        <taxon>Metazoa</taxon>
        <taxon>Ecdysozoa</taxon>
        <taxon>Arthropoda</taxon>
        <taxon>Crustacea</taxon>
        <taxon>Multicrustacea</taxon>
        <taxon>Malacostraca</taxon>
        <taxon>Eumalacostraca</taxon>
        <taxon>Eucarida</taxon>
        <taxon>Decapoda</taxon>
        <taxon>Pleocyemata</taxon>
        <taxon>Brachyura</taxon>
        <taxon>Eubrachyura</taxon>
        <taxon>Portunoidea</taxon>
        <taxon>Portunidae</taxon>
        <taxon>Portuninae</taxon>
        <taxon>Portunus</taxon>
    </lineage>
</organism>
<accession>A0A5B7F1D4</accession>
<dbReference type="AlphaFoldDB" id="A0A5B7F1D4"/>
<protein>
    <submittedName>
        <fullName evidence="2">Uncharacterized protein</fullName>
    </submittedName>
</protein>
<evidence type="ECO:0000256" key="1">
    <source>
        <dbReference type="SAM" id="MobiDB-lite"/>
    </source>
</evidence>
<sequence length="66" mass="7567">MKSDPNMSRFTTKLWRWRQTNPSHGASSALQDTPPLLKEDESLFDILSSERRLPPPQTQAKCKLVV</sequence>
<feature type="region of interest" description="Disordered" evidence="1">
    <location>
        <begin position="1"/>
        <end position="35"/>
    </location>
</feature>
<name>A0A5B7F1D4_PORTR</name>
<keyword evidence="3" id="KW-1185">Reference proteome</keyword>
<feature type="compositionally biased region" description="Polar residues" evidence="1">
    <location>
        <begin position="1"/>
        <end position="11"/>
    </location>
</feature>
<evidence type="ECO:0000313" key="3">
    <source>
        <dbReference type="Proteomes" id="UP000324222"/>
    </source>
</evidence>
<dbReference type="Proteomes" id="UP000324222">
    <property type="component" value="Unassembled WGS sequence"/>
</dbReference>